<evidence type="ECO:0000256" key="4">
    <source>
        <dbReference type="ARBA" id="ARBA00022989"/>
    </source>
</evidence>
<keyword evidence="8" id="KW-1185">Reference proteome</keyword>
<feature type="transmembrane region" description="Helical" evidence="6">
    <location>
        <begin position="53"/>
        <end position="73"/>
    </location>
</feature>
<evidence type="ECO:0000313" key="7">
    <source>
        <dbReference type="EMBL" id="KAF6325099.1"/>
    </source>
</evidence>
<name>A0A7J7VIZ5_MYOMY</name>
<keyword evidence="3 6" id="KW-0812">Transmembrane</keyword>
<dbReference type="Pfam" id="PF04103">
    <property type="entry name" value="CD20"/>
    <property type="match status" value="1"/>
</dbReference>
<gene>
    <name evidence="7" type="ORF">mMyoMyo1_013378</name>
</gene>
<dbReference type="AlphaFoldDB" id="A0A7J7VIZ5"/>
<comment type="similarity">
    <text evidence="2">Belongs to the MS4A family.</text>
</comment>
<comment type="caution">
    <text evidence="7">The sequence shown here is derived from an EMBL/GenBank/DDBJ whole genome shotgun (WGS) entry which is preliminary data.</text>
</comment>
<evidence type="ECO:0000256" key="3">
    <source>
        <dbReference type="ARBA" id="ARBA00022692"/>
    </source>
</evidence>
<accession>A0A7J7VIZ5</accession>
<feature type="transmembrane region" description="Helical" evidence="6">
    <location>
        <begin position="93"/>
        <end position="112"/>
    </location>
</feature>
<dbReference type="OrthoDB" id="9837183at2759"/>
<evidence type="ECO:0000256" key="5">
    <source>
        <dbReference type="ARBA" id="ARBA00023136"/>
    </source>
</evidence>
<evidence type="ECO:0000256" key="1">
    <source>
        <dbReference type="ARBA" id="ARBA00004141"/>
    </source>
</evidence>
<feature type="transmembrane region" description="Helical" evidence="6">
    <location>
        <begin position="124"/>
        <end position="146"/>
    </location>
</feature>
<organism evidence="7 8">
    <name type="scientific">Myotis myotis</name>
    <name type="common">Greater mouse-eared bat</name>
    <name type="synonym">Vespertilio myotis</name>
    <dbReference type="NCBI Taxonomy" id="51298"/>
    <lineage>
        <taxon>Eukaryota</taxon>
        <taxon>Metazoa</taxon>
        <taxon>Chordata</taxon>
        <taxon>Craniata</taxon>
        <taxon>Vertebrata</taxon>
        <taxon>Euteleostomi</taxon>
        <taxon>Mammalia</taxon>
        <taxon>Eutheria</taxon>
        <taxon>Laurasiatheria</taxon>
        <taxon>Chiroptera</taxon>
        <taxon>Yangochiroptera</taxon>
        <taxon>Vespertilionidae</taxon>
        <taxon>Myotis</taxon>
    </lineage>
</organism>
<sequence>MNCVFSIMLSQSKTKEAFDSTLKDIIIPQREKPGHIYQKEDTLQNDHQKETTVVGSIHILCCLMISSFGAILFFSPYSSHLKPAVSTMLMSGYPFVGALCFAITGILSIISGKKSTKLLAIGSLTSNAVSSVVAGAGLFLLVYSLVALRTASQLCDSEKEHLSSLPYSEYPNPKYEVKDCVMDGVSLTGVLVVMLIFSVLEHLLAAYASVFWWKQVYSSNPGSSFSLPQSQDHIKHVKDFFKGMAMSNCWM</sequence>
<dbReference type="VEuPathDB" id="HostDB:LOC118664970"/>
<evidence type="ECO:0000313" key="8">
    <source>
        <dbReference type="Proteomes" id="UP000527355"/>
    </source>
</evidence>
<evidence type="ECO:0000256" key="2">
    <source>
        <dbReference type="ARBA" id="ARBA00009565"/>
    </source>
</evidence>
<feature type="transmembrane region" description="Helical" evidence="6">
    <location>
        <begin position="191"/>
        <end position="213"/>
    </location>
</feature>
<reference evidence="7 8" key="1">
    <citation type="journal article" date="2020" name="Nature">
        <title>Six reference-quality genomes reveal evolution of bat adaptations.</title>
        <authorList>
            <person name="Jebb D."/>
            <person name="Huang Z."/>
            <person name="Pippel M."/>
            <person name="Hughes G.M."/>
            <person name="Lavrichenko K."/>
            <person name="Devanna P."/>
            <person name="Winkler S."/>
            <person name="Jermiin L.S."/>
            <person name="Skirmuntt E.C."/>
            <person name="Katzourakis A."/>
            <person name="Burkitt-Gray L."/>
            <person name="Ray D.A."/>
            <person name="Sullivan K.A.M."/>
            <person name="Roscito J.G."/>
            <person name="Kirilenko B.M."/>
            <person name="Davalos L.M."/>
            <person name="Corthals A.P."/>
            <person name="Power M.L."/>
            <person name="Jones G."/>
            <person name="Ransome R.D."/>
            <person name="Dechmann D.K.N."/>
            <person name="Locatelli A.G."/>
            <person name="Puechmaille S.J."/>
            <person name="Fedrigo O."/>
            <person name="Jarvis E.D."/>
            <person name="Hiller M."/>
            <person name="Vernes S.C."/>
            <person name="Myers E.W."/>
            <person name="Teeling E.C."/>
        </authorList>
    </citation>
    <scope>NUCLEOTIDE SEQUENCE [LARGE SCALE GENOMIC DNA]</scope>
    <source>
        <strain evidence="7">MMyoMyo1</strain>
        <tissue evidence="7">Flight muscle</tissue>
    </source>
</reference>
<dbReference type="EMBL" id="JABWUV010000010">
    <property type="protein sequence ID" value="KAF6325099.1"/>
    <property type="molecule type" value="Genomic_DNA"/>
</dbReference>
<dbReference type="GO" id="GO:0005886">
    <property type="term" value="C:plasma membrane"/>
    <property type="evidence" value="ECO:0007669"/>
    <property type="project" value="TreeGrafter"/>
</dbReference>
<keyword evidence="4 6" id="KW-1133">Transmembrane helix</keyword>
<dbReference type="GO" id="GO:0007166">
    <property type="term" value="P:cell surface receptor signaling pathway"/>
    <property type="evidence" value="ECO:0007669"/>
    <property type="project" value="TreeGrafter"/>
</dbReference>
<protein>
    <submittedName>
        <fullName evidence="7">Membrane spanning 4-domains A7</fullName>
    </submittedName>
</protein>
<proteinExistence type="inferred from homology"/>
<dbReference type="GO" id="GO:0005802">
    <property type="term" value="C:trans-Golgi network"/>
    <property type="evidence" value="ECO:0007669"/>
    <property type="project" value="TreeGrafter"/>
</dbReference>
<comment type="subcellular location">
    <subcellularLocation>
        <location evidence="1">Membrane</location>
        <topology evidence="1">Multi-pass membrane protein</topology>
    </subcellularLocation>
</comment>
<dbReference type="PANTHER" id="PTHR23320:SF8">
    <property type="entry name" value="MEMBRANE-SPANNING 4-DOMAINS SUBFAMILY A MEMBER 7"/>
    <property type="match status" value="1"/>
</dbReference>
<evidence type="ECO:0000256" key="6">
    <source>
        <dbReference type="SAM" id="Phobius"/>
    </source>
</evidence>
<dbReference type="Proteomes" id="UP000527355">
    <property type="component" value="Unassembled WGS sequence"/>
</dbReference>
<dbReference type="InterPro" id="IPR007237">
    <property type="entry name" value="CD20-like"/>
</dbReference>
<keyword evidence="5 6" id="KW-0472">Membrane</keyword>
<dbReference type="PANTHER" id="PTHR23320">
    <property type="entry name" value="MEMBRANE-SPANNING 4-DOMAINS SUBFAMILY A MS4A -RELATED"/>
    <property type="match status" value="1"/>
</dbReference>
<dbReference type="InterPro" id="IPR030417">
    <property type="entry name" value="MS4A"/>
</dbReference>